<evidence type="ECO:0000259" key="1">
    <source>
        <dbReference type="Pfam" id="PF07848"/>
    </source>
</evidence>
<protein>
    <recommendedName>
        <fullName evidence="6">PaaX family transcriptional regulator</fullName>
    </recommendedName>
</protein>
<organism evidence="4 5">
    <name type="scientific">Micromonospora andamanensis</name>
    <dbReference type="NCBI Taxonomy" id="1287068"/>
    <lineage>
        <taxon>Bacteria</taxon>
        <taxon>Bacillati</taxon>
        <taxon>Actinomycetota</taxon>
        <taxon>Actinomycetes</taxon>
        <taxon>Micromonosporales</taxon>
        <taxon>Micromonosporaceae</taxon>
        <taxon>Micromonospora</taxon>
    </lineage>
</organism>
<dbReference type="Proteomes" id="UP000647017">
    <property type="component" value="Unassembled WGS sequence"/>
</dbReference>
<dbReference type="InterPro" id="IPR036388">
    <property type="entry name" value="WH-like_DNA-bd_sf"/>
</dbReference>
<comment type="caution">
    <text evidence="4">The sequence shown here is derived from an EMBL/GenBank/DDBJ whole genome shotgun (WGS) entry which is preliminary data.</text>
</comment>
<sequence>MAFVPAWPTDRLIGVHLQSISRPRVESGAPVTSPFHIEEIYSDDGSNSLRMPRRQVGNSPQGFAMTLLADYTLRTRAALPSAAIVALLTESGVTTAGARTAISRLARRGVLEGSRHGRRSSYRLSRAAAANLSTGGNWILTSATAAAPWDGCWTIVAFSLPQDRSAQRRALRSQLRWLGYAPLYDGLWISPYELTPQARAQLEQLTLGTVTVFRGRQSALGSTSDRAPIEAWDIDAITGHYEAFLEGWTSLLPLVRSGQVDGAAAVRARTEVMDTFRRFPTLDPQLPLELLPAGWLRQPARELFAAVYDGLAQPAEQHVRAVVGRFTDSAPLGIRAHTTADLIAGVRGAAGASPAEPAPAAEWRSPEPAAACDGLVARAAVEADLMTRSQ</sequence>
<dbReference type="InterPro" id="IPR013225">
    <property type="entry name" value="PaaX_C"/>
</dbReference>
<dbReference type="EMBL" id="BOOZ01000015">
    <property type="protein sequence ID" value="GIJ09806.1"/>
    <property type="molecule type" value="Genomic_DNA"/>
</dbReference>
<feature type="domain" description="Transcriptional repressor PaaX-like central Cas2-like" evidence="3">
    <location>
        <begin position="147"/>
        <end position="223"/>
    </location>
</feature>
<evidence type="ECO:0008006" key="6">
    <source>
        <dbReference type="Google" id="ProtNLM"/>
    </source>
</evidence>
<dbReference type="Gene3D" id="1.20.58.1460">
    <property type="match status" value="1"/>
</dbReference>
<evidence type="ECO:0000259" key="3">
    <source>
        <dbReference type="Pfam" id="PF20803"/>
    </source>
</evidence>
<name>A0ABQ4HVY3_9ACTN</name>
<dbReference type="Pfam" id="PF07848">
    <property type="entry name" value="PaaX"/>
    <property type="match status" value="1"/>
</dbReference>
<proteinExistence type="predicted"/>
<dbReference type="Pfam" id="PF20803">
    <property type="entry name" value="PaaX_M"/>
    <property type="match status" value="1"/>
</dbReference>
<dbReference type="PANTHER" id="PTHR30319:SF1">
    <property type="entry name" value="TRANSCRIPTIONAL REPRESSOR PAAX"/>
    <property type="match status" value="1"/>
</dbReference>
<gene>
    <name evidence="4" type="ORF">Van01_30200</name>
</gene>
<dbReference type="Pfam" id="PF08223">
    <property type="entry name" value="PaaX_C"/>
    <property type="match status" value="1"/>
</dbReference>
<evidence type="ECO:0000313" key="5">
    <source>
        <dbReference type="Proteomes" id="UP000647017"/>
    </source>
</evidence>
<dbReference type="Gene3D" id="1.10.10.10">
    <property type="entry name" value="Winged helix-like DNA-binding domain superfamily/Winged helix DNA-binding domain"/>
    <property type="match status" value="1"/>
</dbReference>
<dbReference type="InterPro" id="IPR012906">
    <property type="entry name" value="PaaX-like_N"/>
</dbReference>
<feature type="domain" description="Transcriptional repressor PaaX-like N-terminal" evidence="1">
    <location>
        <begin position="62"/>
        <end position="126"/>
    </location>
</feature>
<evidence type="ECO:0000313" key="4">
    <source>
        <dbReference type="EMBL" id="GIJ09806.1"/>
    </source>
</evidence>
<accession>A0ABQ4HVY3</accession>
<dbReference type="InterPro" id="IPR048846">
    <property type="entry name" value="PaaX-like_central"/>
</dbReference>
<feature type="domain" description="Transcriptional repressor PaaX-like C-terminal" evidence="2">
    <location>
        <begin position="232"/>
        <end position="320"/>
    </location>
</feature>
<evidence type="ECO:0000259" key="2">
    <source>
        <dbReference type="Pfam" id="PF08223"/>
    </source>
</evidence>
<dbReference type="PANTHER" id="PTHR30319">
    <property type="entry name" value="PHENYLACETIC ACID REGULATOR-RELATED TRANSCRIPTIONAL REPRESSOR"/>
    <property type="match status" value="1"/>
</dbReference>
<reference evidence="4 5" key="1">
    <citation type="submission" date="2021-01" db="EMBL/GenBank/DDBJ databases">
        <title>Whole genome shotgun sequence of Verrucosispora andamanensis NBRC 109075.</title>
        <authorList>
            <person name="Komaki H."/>
            <person name="Tamura T."/>
        </authorList>
    </citation>
    <scope>NUCLEOTIDE SEQUENCE [LARGE SCALE GENOMIC DNA]</scope>
    <source>
        <strain evidence="4 5">NBRC 109075</strain>
    </source>
</reference>
<dbReference type="Gene3D" id="3.30.70.2650">
    <property type="match status" value="1"/>
</dbReference>
<keyword evidence="5" id="KW-1185">Reference proteome</keyword>